<feature type="domain" description="HTH araC/xylS-type" evidence="4">
    <location>
        <begin position="167"/>
        <end position="265"/>
    </location>
</feature>
<keyword evidence="6" id="KW-1185">Reference proteome</keyword>
<evidence type="ECO:0000256" key="2">
    <source>
        <dbReference type="ARBA" id="ARBA00023125"/>
    </source>
</evidence>
<evidence type="ECO:0000259" key="4">
    <source>
        <dbReference type="PROSITE" id="PS01124"/>
    </source>
</evidence>
<evidence type="ECO:0000256" key="3">
    <source>
        <dbReference type="ARBA" id="ARBA00023163"/>
    </source>
</evidence>
<protein>
    <submittedName>
        <fullName evidence="5">AraC-like DNA-binding protein</fullName>
    </submittedName>
</protein>
<dbReference type="PANTHER" id="PTHR43280">
    <property type="entry name" value="ARAC-FAMILY TRANSCRIPTIONAL REGULATOR"/>
    <property type="match status" value="1"/>
</dbReference>
<keyword evidence="2 5" id="KW-0238">DNA-binding</keyword>
<accession>A0A2N3V3S6</accession>
<gene>
    <name evidence="5" type="ORF">BD749_1246</name>
</gene>
<evidence type="ECO:0000256" key="1">
    <source>
        <dbReference type="ARBA" id="ARBA00023015"/>
    </source>
</evidence>
<keyword evidence="1" id="KW-0805">Transcription regulation</keyword>
<dbReference type="SMART" id="SM00342">
    <property type="entry name" value="HTH_ARAC"/>
    <property type="match status" value="1"/>
</dbReference>
<reference evidence="5 6" key="1">
    <citation type="submission" date="2017-12" db="EMBL/GenBank/DDBJ databases">
        <title>Genomic Encyclopedia of Type Strains, Phase III (KMG-III): the genomes of soil and plant-associated and newly described type strains.</title>
        <authorList>
            <person name="Whitman W."/>
        </authorList>
    </citation>
    <scope>NUCLEOTIDE SEQUENCE [LARGE SCALE GENOMIC DNA]</scope>
    <source>
        <strain evidence="5 6">LP43</strain>
    </source>
</reference>
<dbReference type="InterPro" id="IPR018060">
    <property type="entry name" value="HTH_AraC"/>
</dbReference>
<comment type="caution">
    <text evidence="5">The sequence shown here is derived from an EMBL/GenBank/DDBJ whole genome shotgun (WGS) entry which is preliminary data.</text>
</comment>
<organism evidence="5 6">
    <name type="scientific">Pontibacter ramchanderi</name>
    <dbReference type="NCBI Taxonomy" id="1179743"/>
    <lineage>
        <taxon>Bacteria</taxon>
        <taxon>Pseudomonadati</taxon>
        <taxon>Bacteroidota</taxon>
        <taxon>Cytophagia</taxon>
        <taxon>Cytophagales</taxon>
        <taxon>Hymenobacteraceae</taxon>
        <taxon>Pontibacter</taxon>
    </lineage>
</organism>
<keyword evidence="3" id="KW-0804">Transcription</keyword>
<dbReference type="PANTHER" id="PTHR43280:SF32">
    <property type="entry name" value="TRANSCRIPTIONAL REGULATORY PROTEIN"/>
    <property type="match status" value="1"/>
</dbReference>
<dbReference type="Gene3D" id="1.10.10.60">
    <property type="entry name" value="Homeodomain-like"/>
    <property type="match status" value="1"/>
</dbReference>
<dbReference type="PROSITE" id="PS01124">
    <property type="entry name" value="HTH_ARAC_FAMILY_2"/>
    <property type="match status" value="1"/>
</dbReference>
<evidence type="ECO:0000313" key="5">
    <source>
        <dbReference type="EMBL" id="PKV76295.1"/>
    </source>
</evidence>
<sequence>MEERHQHVDPKLGIPALRRNFNLIYLLLDGLHDIRLDDQLRWLMPHDLVIVPANVLYASTNIKGCKGFCLEFKTEFLESLLQGALAEQFPFFDLDAEHVISLNANESNLVQRSFENIIEVYNGHSREKTQLLRDYVHILLLLIRDCYKARYTVYIKEKATRAVQLTSAYKHLVDEHFRDMHEVQQYASLLNITPKHLSDVVKSTTGKPPHEMIHNRLLQEARTLLGNTEMSIAEIAYTLHFDDQSHFSHFVKRKTGHTPLEIRKSF</sequence>
<dbReference type="GO" id="GO:0043565">
    <property type="term" value="F:sequence-specific DNA binding"/>
    <property type="evidence" value="ECO:0007669"/>
    <property type="project" value="InterPro"/>
</dbReference>
<name>A0A2N3V3S6_9BACT</name>
<proteinExistence type="predicted"/>
<dbReference type="SUPFAM" id="SSF46689">
    <property type="entry name" value="Homeodomain-like"/>
    <property type="match status" value="1"/>
</dbReference>
<dbReference type="InterPro" id="IPR009057">
    <property type="entry name" value="Homeodomain-like_sf"/>
</dbReference>
<evidence type="ECO:0000313" key="6">
    <source>
        <dbReference type="Proteomes" id="UP000233782"/>
    </source>
</evidence>
<dbReference type="AlphaFoldDB" id="A0A2N3V3S6"/>
<dbReference type="Proteomes" id="UP000233782">
    <property type="component" value="Unassembled WGS sequence"/>
</dbReference>
<dbReference type="GO" id="GO:0003700">
    <property type="term" value="F:DNA-binding transcription factor activity"/>
    <property type="evidence" value="ECO:0007669"/>
    <property type="project" value="InterPro"/>
</dbReference>
<dbReference type="EMBL" id="PJMU01000001">
    <property type="protein sequence ID" value="PKV76295.1"/>
    <property type="molecule type" value="Genomic_DNA"/>
</dbReference>
<dbReference type="Pfam" id="PF12833">
    <property type="entry name" value="HTH_18"/>
    <property type="match status" value="1"/>
</dbReference>